<feature type="transmembrane region" description="Helical" evidence="7">
    <location>
        <begin position="478"/>
        <end position="500"/>
    </location>
</feature>
<dbReference type="PANTHER" id="PTHR13018:SF139">
    <property type="entry name" value="PHOSPHATE METABOLISM PROTEIN 7"/>
    <property type="match status" value="1"/>
</dbReference>
<sequence>MSDTKDDQFGADNSTSTFTSALWFNAVLAIGFFGAFTVLRTTRPQTYAPRTYAVPKEKRPPPIPKGFGRWILAIFKISDEDLIKTMGLDRFMVLKFLRMGMVTFSIYSLVAIPILFPITTIGQGDLPGLTYLTMGNVTDDSRTWAHCLLAVILSGLVWYYTYRETKIYITLRRKFLLSPDYADSVAARTIYVPSIPADVNNAQTLERIFSKFPGGVRRVWLNRQLEDLPELVQERQNAAISLETTITKAILATYKHNMKMSGSNQIDEEGLTESDIPETIRPKHRDSSIPLPCFGRKVDSITFYHDKIKELNESVTKRQNESHNFTQVNSAFIEFNEQAAAHMAAQSLMHKESMQMAPRYIQIAPSDIIWENMNIKSYERMLRRFVSIACTTVIIIFWAVPVVFVQAIANIDELAKILPFLSIIKELDPAIVGIIQGILPAVALSVLISLVPIIFTIFSTKEGIPQKSFVQLSVLHKFFFFQLIDVVLVSTLSGGALAMAKQIEGIATNPFGIINTLSENLPKASTFFITFVMLQSTNQSGQAMLQLVPYILSYVFPMFATTPRDIYNQKKTCPNINLGTLIPAQTVIFVLGLEYGVIAPLILPFVCLFFMLQYFVYLYQFLYVYEIPFETAGRAFPRAIRHIYIGLFISQLTLIGLFGIRSGARGQMGVIIATLVCTAFALYYYDRAFKPLFKYLPISVFDDPEMTNAKKTDAITPDIVTSEDDFTTDGEKHVTKTSSVSDVSSYDASFLQPSPALNKRHTYSPVDSPTSFDAYDARKQLLARLEEERGKDKEEIKNDSERIVATAKSLYAAESYMHPSTYAPRPTIWIPEDDLGITQKEMKELQSLDIDSSSRGAAVVRNSKGKGIVTIDEESLINDYQGIPGSGPSAANESNVNNYVRVLVDSYNFSDAITMF</sequence>
<feature type="transmembrane region" description="Helical" evidence="7">
    <location>
        <begin position="666"/>
        <end position="685"/>
    </location>
</feature>
<evidence type="ECO:0000259" key="8">
    <source>
        <dbReference type="Pfam" id="PF02714"/>
    </source>
</evidence>
<accession>A0ABP9XLM4</accession>
<feature type="domain" description="CSC1/OSCA1-like N-terminal transmembrane" evidence="10">
    <location>
        <begin position="18"/>
        <end position="164"/>
    </location>
</feature>
<keyword evidence="5 7" id="KW-1133">Transmembrane helix</keyword>
<protein>
    <recommendedName>
        <fullName evidence="14">DUF221-domain-containing protein</fullName>
    </recommendedName>
</protein>
<feature type="transmembrane region" description="Helical" evidence="7">
    <location>
        <begin position="20"/>
        <end position="39"/>
    </location>
</feature>
<feature type="transmembrane region" description="Helical" evidence="7">
    <location>
        <begin position="143"/>
        <end position="162"/>
    </location>
</feature>
<evidence type="ECO:0000259" key="10">
    <source>
        <dbReference type="Pfam" id="PF13967"/>
    </source>
</evidence>
<dbReference type="InterPro" id="IPR022257">
    <property type="entry name" value="PHM7_ext"/>
</dbReference>
<comment type="similarity">
    <text evidence="2">Belongs to the CSC1 (TC 1.A.17) family.</text>
</comment>
<feature type="transmembrane region" description="Helical" evidence="7">
    <location>
        <begin position="643"/>
        <end position="660"/>
    </location>
</feature>
<keyword evidence="13" id="KW-1185">Reference proteome</keyword>
<evidence type="ECO:0000256" key="6">
    <source>
        <dbReference type="ARBA" id="ARBA00023136"/>
    </source>
</evidence>
<evidence type="ECO:0000313" key="13">
    <source>
        <dbReference type="Proteomes" id="UP001476247"/>
    </source>
</evidence>
<feature type="transmembrane region" description="Helical" evidence="7">
    <location>
        <begin position="572"/>
        <end position="591"/>
    </location>
</feature>
<dbReference type="Pfam" id="PF12621">
    <property type="entry name" value="PHM7_ext"/>
    <property type="match status" value="1"/>
</dbReference>
<feature type="domain" description="CSC1/OSCA1-like cytosolic" evidence="11">
    <location>
        <begin position="187"/>
        <end position="372"/>
    </location>
</feature>
<dbReference type="InterPro" id="IPR032880">
    <property type="entry name" value="CSC1/OSCA1-like_N"/>
</dbReference>
<feature type="transmembrane region" description="Helical" evidence="7">
    <location>
        <begin position="96"/>
        <end position="123"/>
    </location>
</feature>
<dbReference type="PANTHER" id="PTHR13018">
    <property type="entry name" value="PROBABLE MEMBRANE PROTEIN DUF221-RELATED"/>
    <property type="match status" value="1"/>
</dbReference>
<dbReference type="Pfam" id="PF13967">
    <property type="entry name" value="RSN1_TM"/>
    <property type="match status" value="1"/>
</dbReference>
<dbReference type="Pfam" id="PF14703">
    <property type="entry name" value="PHM7_cyt"/>
    <property type="match status" value="1"/>
</dbReference>
<feature type="transmembrane region" description="Helical" evidence="7">
    <location>
        <begin position="385"/>
        <end position="409"/>
    </location>
</feature>
<evidence type="ECO:0000256" key="4">
    <source>
        <dbReference type="ARBA" id="ARBA00022692"/>
    </source>
</evidence>
<organism evidence="12 13">
    <name type="scientific">Helicostylum pulchrum</name>
    <dbReference type="NCBI Taxonomy" id="562976"/>
    <lineage>
        <taxon>Eukaryota</taxon>
        <taxon>Fungi</taxon>
        <taxon>Fungi incertae sedis</taxon>
        <taxon>Mucoromycota</taxon>
        <taxon>Mucoromycotina</taxon>
        <taxon>Mucoromycetes</taxon>
        <taxon>Mucorales</taxon>
        <taxon>Mucorineae</taxon>
        <taxon>Mucoraceae</taxon>
        <taxon>Helicostylum</taxon>
    </lineage>
</organism>
<gene>
    <name evidence="12" type="ORF">HPULCUR_001064</name>
</gene>
<evidence type="ECO:0000256" key="1">
    <source>
        <dbReference type="ARBA" id="ARBA00004141"/>
    </source>
</evidence>
<reference evidence="12 13" key="1">
    <citation type="submission" date="2024-04" db="EMBL/GenBank/DDBJ databases">
        <title>genome sequences of Mucor flavus KT1a and Helicostylum pulchrum KT1b strains isolation_sourced from the surface of a dry-aged beef.</title>
        <authorList>
            <person name="Toyotome T."/>
            <person name="Hosono M."/>
            <person name="Torimaru M."/>
            <person name="Fukuda K."/>
            <person name="Mikami N."/>
        </authorList>
    </citation>
    <scope>NUCLEOTIDE SEQUENCE [LARGE SCALE GENOMIC DNA]</scope>
    <source>
        <strain evidence="12 13">KT1b</strain>
    </source>
</reference>
<feature type="domain" description="10TM putative phosphate transporter extracellular tail" evidence="9">
    <location>
        <begin position="805"/>
        <end position="865"/>
    </location>
</feature>
<dbReference type="Proteomes" id="UP001476247">
    <property type="component" value="Unassembled WGS sequence"/>
</dbReference>
<evidence type="ECO:0000313" key="12">
    <source>
        <dbReference type="EMBL" id="GAA5795702.1"/>
    </source>
</evidence>
<keyword evidence="6 7" id="KW-0472">Membrane</keyword>
<keyword evidence="4 7" id="KW-0812">Transmembrane</keyword>
<comment type="subcellular location">
    <subcellularLocation>
        <location evidence="1">Membrane</location>
        <topology evidence="1">Multi-pass membrane protein</topology>
    </subcellularLocation>
</comment>
<feature type="transmembrane region" description="Helical" evidence="7">
    <location>
        <begin position="597"/>
        <end position="622"/>
    </location>
</feature>
<feature type="domain" description="CSC1/OSCA1-like 7TM region" evidence="8">
    <location>
        <begin position="383"/>
        <end position="658"/>
    </location>
</feature>
<proteinExistence type="inferred from homology"/>
<evidence type="ECO:0000256" key="3">
    <source>
        <dbReference type="ARBA" id="ARBA00022448"/>
    </source>
</evidence>
<evidence type="ECO:0000256" key="5">
    <source>
        <dbReference type="ARBA" id="ARBA00022989"/>
    </source>
</evidence>
<comment type="caution">
    <text evidence="12">The sequence shown here is derived from an EMBL/GenBank/DDBJ whole genome shotgun (WGS) entry which is preliminary data.</text>
</comment>
<evidence type="ECO:0000259" key="11">
    <source>
        <dbReference type="Pfam" id="PF14703"/>
    </source>
</evidence>
<evidence type="ECO:0008006" key="14">
    <source>
        <dbReference type="Google" id="ProtNLM"/>
    </source>
</evidence>
<dbReference type="InterPro" id="IPR027815">
    <property type="entry name" value="CSC1/OSCA1-like_cyt"/>
</dbReference>
<keyword evidence="3" id="KW-0813">Transport</keyword>
<dbReference type="InterPro" id="IPR003864">
    <property type="entry name" value="CSC1/OSCA1-like_7TM"/>
</dbReference>
<evidence type="ECO:0000256" key="2">
    <source>
        <dbReference type="ARBA" id="ARBA00007779"/>
    </source>
</evidence>
<evidence type="ECO:0000259" key="9">
    <source>
        <dbReference type="Pfam" id="PF12621"/>
    </source>
</evidence>
<feature type="transmembrane region" description="Helical" evidence="7">
    <location>
        <begin position="543"/>
        <end position="560"/>
    </location>
</feature>
<dbReference type="Pfam" id="PF02714">
    <property type="entry name" value="RSN1_7TM"/>
    <property type="match status" value="1"/>
</dbReference>
<feature type="transmembrane region" description="Helical" evidence="7">
    <location>
        <begin position="429"/>
        <end position="458"/>
    </location>
</feature>
<dbReference type="EMBL" id="BAABUJ010000005">
    <property type="protein sequence ID" value="GAA5795702.1"/>
    <property type="molecule type" value="Genomic_DNA"/>
</dbReference>
<dbReference type="InterPro" id="IPR045122">
    <property type="entry name" value="Csc1-like"/>
</dbReference>
<name>A0ABP9XLM4_9FUNG</name>
<evidence type="ECO:0000256" key="7">
    <source>
        <dbReference type="SAM" id="Phobius"/>
    </source>
</evidence>